<evidence type="ECO:0000256" key="4">
    <source>
        <dbReference type="ARBA" id="ARBA00012745"/>
    </source>
</evidence>
<evidence type="ECO:0000256" key="2">
    <source>
        <dbReference type="ARBA" id="ARBA00002923"/>
    </source>
</evidence>
<dbReference type="NCBIfam" id="TIGR00325">
    <property type="entry name" value="lpxC"/>
    <property type="match status" value="1"/>
</dbReference>
<evidence type="ECO:0000256" key="12">
    <source>
        <dbReference type="HAMAP-Rule" id="MF_00388"/>
    </source>
</evidence>
<dbReference type="Proteomes" id="UP000238563">
    <property type="component" value="Unassembled WGS sequence"/>
</dbReference>
<keyword evidence="14" id="KW-1185">Reference proteome</keyword>
<keyword evidence="9 12" id="KW-0862">Zinc</keyword>
<dbReference type="GO" id="GO:0046872">
    <property type="term" value="F:metal ion binding"/>
    <property type="evidence" value="ECO:0007669"/>
    <property type="project" value="UniProtKB-KW"/>
</dbReference>
<evidence type="ECO:0000256" key="7">
    <source>
        <dbReference type="ARBA" id="ARBA00022723"/>
    </source>
</evidence>
<gene>
    <name evidence="12" type="primary">lpxC</name>
    <name evidence="13" type="ORF">C5750_02085</name>
</gene>
<dbReference type="PANTHER" id="PTHR33694">
    <property type="entry name" value="UDP-3-O-ACYL-N-ACETYLGLUCOSAMINE DEACETYLASE 1, MITOCHONDRIAL-RELATED"/>
    <property type="match status" value="1"/>
</dbReference>
<dbReference type="OrthoDB" id="9802746at2"/>
<dbReference type="GO" id="GO:0103117">
    <property type="term" value="F:UDP-3-O-acyl-N-acetylglucosamine deacetylase activity"/>
    <property type="evidence" value="ECO:0007669"/>
    <property type="project" value="UniProtKB-UniRule"/>
</dbReference>
<comment type="function">
    <text evidence="2 12">Catalyzes the hydrolysis of UDP-3-O-myristoyl-N-acetylglucosamine to form UDP-3-O-myristoylglucosamine and acetate, the committed step in lipid A biosynthesis.</text>
</comment>
<keyword evidence="5 12" id="KW-0444">Lipid biosynthesis</keyword>
<protein>
    <recommendedName>
        <fullName evidence="4 12">UDP-3-O-acyl-N-acetylglucosamine deacetylase</fullName>
        <shortName evidence="12">UDP-3-O-acyl-GlcNAc deacetylase</shortName>
        <ecNumber evidence="4 12">3.5.1.108</ecNumber>
    </recommendedName>
    <alternativeName>
        <fullName evidence="12">UDP-3-O-[R-3-hydroxymyristoyl]-N-acetylglucosamine deacetylase</fullName>
    </alternativeName>
</protein>
<feature type="binding site" evidence="12">
    <location>
        <position position="247"/>
    </location>
    <ligand>
        <name>Zn(2+)</name>
        <dbReference type="ChEBI" id="CHEBI:29105"/>
    </ligand>
</feature>
<organism evidence="13 14">
    <name type="scientific">Phyllobacterium myrsinacearum</name>
    <dbReference type="NCBI Taxonomy" id="28101"/>
    <lineage>
        <taxon>Bacteria</taxon>
        <taxon>Pseudomonadati</taxon>
        <taxon>Pseudomonadota</taxon>
        <taxon>Alphaproteobacteria</taxon>
        <taxon>Hyphomicrobiales</taxon>
        <taxon>Phyllobacteriaceae</taxon>
        <taxon>Phyllobacterium</taxon>
    </lineage>
</organism>
<keyword evidence="10 12" id="KW-0443">Lipid metabolism</keyword>
<proteinExistence type="inferred from homology"/>
<evidence type="ECO:0000256" key="11">
    <source>
        <dbReference type="ARBA" id="ARBA00024535"/>
    </source>
</evidence>
<dbReference type="Pfam" id="PF03331">
    <property type="entry name" value="LpxC"/>
    <property type="match status" value="1"/>
</dbReference>
<evidence type="ECO:0000256" key="1">
    <source>
        <dbReference type="ARBA" id="ARBA00001947"/>
    </source>
</evidence>
<comment type="similarity">
    <text evidence="12">Belongs to the LpxC family.</text>
</comment>
<sequence length="315" mass="33317">MGSQLRDYQTTIAERISLSGVGVHSGAPVTMTFVPSAADTGIVFHRRDGEGRSHAIKALISEVGTTDLSTTLGKRNGVTVSTVEHVMAAISGAGIDNLIIEIDAPEVPIVDGTSAAFLAAFDAAGLDQQTARRRYIRVLKPSRIEAGASWAEFVPHDGTRYEVEIDFDTPVIGRQVFAADMSAAVFRDEIASARTFGFMRDVEKLWAAGLALGSSLDNSLVIGDDHTVINPGGLRFPDEFVRHKTLDAVGDLALAGAPFIGCFRSYRGGHRLNAMALRALLSDHSAFEIVEMAGVPGSGASLVAVPAPAFAPWAV</sequence>
<dbReference type="RefSeq" id="WP_105732203.1">
    <property type="nucleotide sequence ID" value="NZ_PVBT01000001.1"/>
</dbReference>
<dbReference type="HAMAP" id="MF_00388">
    <property type="entry name" value="LpxC"/>
    <property type="match status" value="1"/>
</dbReference>
<comment type="caution">
    <text evidence="13">The sequence shown here is derived from an EMBL/GenBank/DDBJ whole genome shotgun (WGS) entry which is preliminary data.</text>
</comment>
<dbReference type="GO" id="GO:0016020">
    <property type="term" value="C:membrane"/>
    <property type="evidence" value="ECO:0007669"/>
    <property type="project" value="GOC"/>
</dbReference>
<dbReference type="InterPro" id="IPR015870">
    <property type="entry name" value="UDP-acyl_N-AcGlcN_deAcase_N"/>
</dbReference>
<dbReference type="EC" id="3.5.1.108" evidence="4 12"/>
<feature type="binding site" evidence="12">
    <location>
        <position position="85"/>
    </location>
    <ligand>
        <name>Zn(2+)</name>
        <dbReference type="ChEBI" id="CHEBI:29105"/>
    </ligand>
</feature>
<evidence type="ECO:0000313" key="13">
    <source>
        <dbReference type="EMBL" id="PRD57963.1"/>
    </source>
</evidence>
<keyword evidence="6 12" id="KW-0441">Lipid A biosynthesis</keyword>
<evidence type="ECO:0000256" key="10">
    <source>
        <dbReference type="ARBA" id="ARBA00023098"/>
    </source>
</evidence>
<reference evidence="13 14" key="1">
    <citation type="submission" date="2018-02" db="EMBL/GenBank/DDBJ databases">
        <title>The draft genome of Phyllobacterium myrsinacearum DSM5892.</title>
        <authorList>
            <person name="Li L."/>
            <person name="Liu L."/>
            <person name="Zhang X."/>
            <person name="Wang T."/>
        </authorList>
    </citation>
    <scope>NUCLEOTIDE SEQUENCE [LARGE SCALE GENOMIC DNA]</scope>
    <source>
        <strain evidence="13 14">DSM 5892</strain>
    </source>
</reference>
<feature type="binding site" evidence="12">
    <location>
        <position position="243"/>
    </location>
    <ligand>
        <name>Zn(2+)</name>
        <dbReference type="ChEBI" id="CHEBI:29105"/>
    </ligand>
</feature>
<comment type="catalytic activity">
    <reaction evidence="11 12">
        <text>a UDP-3-O-[(3R)-3-hydroxyacyl]-N-acetyl-alpha-D-glucosamine + H2O = a UDP-3-O-[(3R)-3-hydroxyacyl]-alpha-D-glucosamine + acetate</text>
        <dbReference type="Rhea" id="RHEA:67816"/>
        <dbReference type="ChEBI" id="CHEBI:15377"/>
        <dbReference type="ChEBI" id="CHEBI:30089"/>
        <dbReference type="ChEBI" id="CHEBI:137740"/>
        <dbReference type="ChEBI" id="CHEBI:173225"/>
        <dbReference type="EC" id="3.5.1.108"/>
    </reaction>
</comment>
<dbReference type="Gene3D" id="3.30.1700.10">
    <property type="entry name" value="lpxc deacetylase, domain 2"/>
    <property type="match status" value="1"/>
</dbReference>
<feature type="active site" description="Proton donor" evidence="12">
    <location>
        <position position="270"/>
    </location>
</feature>
<dbReference type="UniPathway" id="UPA00359">
    <property type="reaction ID" value="UER00478"/>
</dbReference>
<dbReference type="InterPro" id="IPR004463">
    <property type="entry name" value="UDP-acyl_GlcNac_deAcase"/>
</dbReference>
<evidence type="ECO:0000256" key="9">
    <source>
        <dbReference type="ARBA" id="ARBA00022833"/>
    </source>
</evidence>
<keyword evidence="8 12" id="KW-0378">Hydrolase</keyword>
<dbReference type="PANTHER" id="PTHR33694:SF1">
    <property type="entry name" value="UDP-3-O-ACYL-N-ACETYLGLUCOSAMINE DEACETYLASE 1, MITOCHONDRIAL-RELATED"/>
    <property type="match status" value="1"/>
</dbReference>
<keyword evidence="7 12" id="KW-0479">Metal-binding</keyword>
<evidence type="ECO:0000256" key="6">
    <source>
        <dbReference type="ARBA" id="ARBA00022556"/>
    </source>
</evidence>
<dbReference type="EMBL" id="PVBT01000001">
    <property type="protein sequence ID" value="PRD57963.1"/>
    <property type="molecule type" value="Genomic_DNA"/>
</dbReference>
<name>A0A2S9JX90_9HYPH</name>
<comment type="pathway">
    <text evidence="3 12">Glycolipid biosynthesis; lipid IV(A) biosynthesis; lipid IV(A) from (3R)-3-hydroxytetradecanoyl-[acyl-carrier-protein] and UDP-N-acetyl-alpha-D-glucosamine: step 2/6.</text>
</comment>
<evidence type="ECO:0000256" key="3">
    <source>
        <dbReference type="ARBA" id="ARBA00005002"/>
    </source>
</evidence>
<evidence type="ECO:0000256" key="8">
    <source>
        <dbReference type="ARBA" id="ARBA00022801"/>
    </source>
</evidence>
<dbReference type="SUPFAM" id="SSF54211">
    <property type="entry name" value="Ribosomal protein S5 domain 2-like"/>
    <property type="match status" value="2"/>
</dbReference>
<dbReference type="GO" id="GO:0009245">
    <property type="term" value="P:lipid A biosynthetic process"/>
    <property type="evidence" value="ECO:0007669"/>
    <property type="project" value="UniProtKB-UniRule"/>
</dbReference>
<dbReference type="InterPro" id="IPR020568">
    <property type="entry name" value="Ribosomal_Su5_D2-typ_SF"/>
</dbReference>
<comment type="cofactor">
    <cofactor evidence="1 12">
        <name>Zn(2+)</name>
        <dbReference type="ChEBI" id="CHEBI:29105"/>
    </cofactor>
</comment>
<evidence type="ECO:0000313" key="14">
    <source>
        <dbReference type="Proteomes" id="UP000238563"/>
    </source>
</evidence>
<dbReference type="InterPro" id="IPR011334">
    <property type="entry name" value="UDP-acyl_GlcNac_deAcase_C"/>
</dbReference>
<dbReference type="Gene3D" id="3.30.230.20">
    <property type="entry name" value="lpxc deacetylase, domain 1"/>
    <property type="match status" value="1"/>
</dbReference>
<accession>A0A2S9JX90</accession>
<dbReference type="AlphaFoldDB" id="A0A2S9JX90"/>
<evidence type="ECO:0000256" key="5">
    <source>
        <dbReference type="ARBA" id="ARBA00022516"/>
    </source>
</evidence>